<evidence type="ECO:0000256" key="1">
    <source>
        <dbReference type="ARBA" id="ARBA00001946"/>
    </source>
</evidence>
<dbReference type="GO" id="GO:0000287">
    <property type="term" value="F:magnesium ion binding"/>
    <property type="evidence" value="ECO:0007669"/>
    <property type="project" value="TreeGrafter"/>
</dbReference>
<dbReference type="SUPFAM" id="SSF51621">
    <property type="entry name" value="Phosphoenolpyruvate/pyruvate domain"/>
    <property type="match status" value="1"/>
</dbReference>
<evidence type="ECO:0000256" key="2">
    <source>
        <dbReference type="ARBA" id="ARBA00005568"/>
    </source>
</evidence>
<keyword evidence="3 6" id="KW-0479">Metal-binding</keyword>
<keyword evidence="4 6" id="KW-0460">Magnesium</keyword>
<evidence type="ECO:0000313" key="8">
    <source>
        <dbReference type="EMBL" id="BBI21633.1"/>
    </source>
</evidence>
<organism evidence="8 9">
    <name type="scientific">Qipengyuania flava</name>
    <dbReference type="NCBI Taxonomy" id="192812"/>
    <lineage>
        <taxon>Bacteria</taxon>
        <taxon>Pseudomonadati</taxon>
        <taxon>Pseudomonadota</taxon>
        <taxon>Alphaproteobacteria</taxon>
        <taxon>Sphingomonadales</taxon>
        <taxon>Erythrobacteraceae</taxon>
        <taxon>Qipengyuania</taxon>
    </lineage>
</organism>
<dbReference type="InterPro" id="IPR011206">
    <property type="entry name" value="Citrate_lyase_beta/mcl1/mcl2"/>
</dbReference>
<evidence type="ECO:0000256" key="6">
    <source>
        <dbReference type="PIRSR" id="PIRSR015582-2"/>
    </source>
</evidence>
<name>A0A3T1CL30_9SPHN</name>
<dbReference type="GO" id="GO:0016829">
    <property type="term" value="F:lyase activity"/>
    <property type="evidence" value="ECO:0007669"/>
    <property type="project" value="UniProtKB-KW"/>
</dbReference>
<dbReference type="PANTHER" id="PTHR32308">
    <property type="entry name" value="LYASE BETA SUBUNIT, PUTATIVE (AFU_ORTHOLOGUE AFUA_4G13030)-RELATED"/>
    <property type="match status" value="1"/>
</dbReference>
<sequence length="297" mass="32050">MNAIPEPRIRMRSWLFAPGDSGKKMLKATESDADIVIFDLEDAVVESGKADARAAIAEFLAGKSAEERARLWVRVNPLDGQWTADDLAAVMPAGPGGIMLPKSRGRHDVEQLDSMMSALEQENGIEPGSTPVIALVTETAAAMFTTGDYGGLSRLAAMTWGAEDLADSLGAQSNKDFEGEFAFTYKLARSLCLLGAVAAEVVPVETIDTNFRDLVALRKRAIEVRRQGYRGMLAIHPAQVPVINEAFTPTEEEVAEAREIVDLFAANPDAGTIGWKGGMLDRPHLSRARQLLAQVEG</sequence>
<dbReference type="Pfam" id="PF03328">
    <property type="entry name" value="HpcH_HpaI"/>
    <property type="match status" value="1"/>
</dbReference>
<reference evidence="8 9" key="1">
    <citation type="submission" date="2019-01" db="EMBL/GenBank/DDBJ databases">
        <title>Complete genome sequence of Erythrobacter flavus KJ5.</title>
        <authorList>
            <person name="Kanesaki Y."/>
            <person name="Brotosudarmo T."/>
            <person name="Moriuchi R."/>
            <person name="Awai K."/>
        </authorList>
    </citation>
    <scope>NUCLEOTIDE SEQUENCE [LARGE SCALE GENOMIC DNA]</scope>
    <source>
        <strain evidence="8 9">KJ5</strain>
    </source>
</reference>
<feature type="binding site" evidence="6">
    <location>
        <position position="164"/>
    </location>
    <ligand>
        <name>Mg(2+)</name>
        <dbReference type="ChEBI" id="CHEBI:18420"/>
    </ligand>
</feature>
<evidence type="ECO:0000259" key="7">
    <source>
        <dbReference type="Pfam" id="PF03328"/>
    </source>
</evidence>
<evidence type="ECO:0000256" key="4">
    <source>
        <dbReference type="ARBA" id="ARBA00022842"/>
    </source>
</evidence>
<feature type="domain" description="HpcH/HpaI aldolase/citrate lyase" evidence="7">
    <location>
        <begin position="12"/>
        <end position="237"/>
    </location>
</feature>
<dbReference type="InterPro" id="IPR005000">
    <property type="entry name" value="Aldolase/citrate-lyase_domain"/>
</dbReference>
<gene>
    <name evidence="8" type="ORF">EKJ_24800</name>
</gene>
<dbReference type="PANTHER" id="PTHR32308:SF0">
    <property type="entry name" value="HPCH_HPAI ALDOLASE_CITRATE LYASE DOMAIN-CONTAINING PROTEIN"/>
    <property type="match status" value="1"/>
</dbReference>
<accession>A0A3T1CL30</accession>
<dbReference type="Proteomes" id="UP000290057">
    <property type="component" value="Chromosome"/>
</dbReference>
<dbReference type="RefSeq" id="WP_130587065.1">
    <property type="nucleotide sequence ID" value="NZ_AP019389.1"/>
</dbReference>
<dbReference type="EMBL" id="AP019389">
    <property type="protein sequence ID" value="BBI21633.1"/>
    <property type="molecule type" value="Genomic_DNA"/>
</dbReference>
<proteinExistence type="inferred from homology"/>
<keyword evidence="9" id="KW-1185">Reference proteome</keyword>
<dbReference type="AlphaFoldDB" id="A0A3T1CL30"/>
<dbReference type="InterPro" id="IPR015813">
    <property type="entry name" value="Pyrv/PenolPyrv_kinase-like_dom"/>
</dbReference>
<feature type="binding site" evidence="5">
    <location>
        <position position="138"/>
    </location>
    <ligand>
        <name>substrate</name>
    </ligand>
</feature>
<keyword evidence="8" id="KW-0456">Lyase</keyword>
<evidence type="ECO:0000256" key="3">
    <source>
        <dbReference type="ARBA" id="ARBA00022723"/>
    </source>
</evidence>
<dbReference type="Gene3D" id="3.20.20.60">
    <property type="entry name" value="Phosphoenolpyruvate-binding domains"/>
    <property type="match status" value="1"/>
</dbReference>
<dbReference type="GO" id="GO:0006107">
    <property type="term" value="P:oxaloacetate metabolic process"/>
    <property type="evidence" value="ECO:0007669"/>
    <property type="project" value="TreeGrafter"/>
</dbReference>
<comment type="cofactor">
    <cofactor evidence="1">
        <name>Mg(2+)</name>
        <dbReference type="ChEBI" id="CHEBI:18420"/>
    </cofactor>
</comment>
<dbReference type="InterPro" id="IPR040442">
    <property type="entry name" value="Pyrv_kinase-like_dom_sf"/>
</dbReference>
<evidence type="ECO:0000313" key="9">
    <source>
        <dbReference type="Proteomes" id="UP000290057"/>
    </source>
</evidence>
<comment type="similarity">
    <text evidence="2">Belongs to the HpcH/HpaI aldolase family.</text>
</comment>
<dbReference type="PIRSF" id="PIRSF015582">
    <property type="entry name" value="Cit_lyase_B"/>
    <property type="match status" value="1"/>
</dbReference>
<feature type="binding site" evidence="5">
    <location>
        <position position="74"/>
    </location>
    <ligand>
        <name>substrate</name>
    </ligand>
</feature>
<feature type="binding site" evidence="6">
    <location>
        <position position="138"/>
    </location>
    <ligand>
        <name>Mg(2+)</name>
        <dbReference type="ChEBI" id="CHEBI:18420"/>
    </ligand>
</feature>
<evidence type="ECO:0000256" key="5">
    <source>
        <dbReference type="PIRSR" id="PIRSR015582-1"/>
    </source>
</evidence>
<protein>
    <submittedName>
        <fullName evidence="8">Citryl-CoA lyase</fullName>
    </submittedName>
</protein>